<gene>
    <name evidence="1" type="ordered locus">Sterm_0405</name>
</gene>
<protein>
    <submittedName>
        <fullName evidence="1">Uncharacterized protein</fullName>
    </submittedName>
</protein>
<dbReference type="RefSeq" id="WP_012859886.1">
    <property type="nucleotide sequence ID" value="NC_013517.1"/>
</dbReference>
<keyword evidence="2" id="KW-1185">Reference proteome</keyword>
<proteinExistence type="predicted"/>
<dbReference type="KEGG" id="str:Sterm_0405"/>
<evidence type="ECO:0000313" key="2">
    <source>
        <dbReference type="Proteomes" id="UP000000845"/>
    </source>
</evidence>
<sequence>MEMKKEQYQYIWYSLHKLISEDKDTEKIYFKVSPKISPYMELNMEEINYAALDKEYILETNPFYRFTHVFNEFMNPDLPIGEKLKGEMVNILLHMLGNLDLQEGLNKRIILNRIIIRELEEGRYGEEIQKCFSVLNRREKIAIADGIQDKYRYDREWEIFKKVMSKIYKDSIIYDSIDEQEKIIIYINEKKSSENKKKELLIEKLFMPLGLKSRCFWGAHFPVLGVDEVMRIGEMVIF</sequence>
<name>D1AM19_SEBTE</name>
<accession>D1AM19</accession>
<reference evidence="1 2" key="2">
    <citation type="journal article" date="2010" name="Stand. Genomic Sci.">
        <title>Complete genome sequence of Sebaldella termitidis type strain (NCTC 11300).</title>
        <authorList>
            <person name="Harmon-Smith M."/>
            <person name="Celia L."/>
            <person name="Chertkov O."/>
            <person name="Lapidus A."/>
            <person name="Copeland A."/>
            <person name="Glavina Del Rio T."/>
            <person name="Nolan M."/>
            <person name="Lucas S."/>
            <person name="Tice H."/>
            <person name="Cheng J.F."/>
            <person name="Han C."/>
            <person name="Detter J.C."/>
            <person name="Bruce D."/>
            <person name="Goodwin L."/>
            <person name="Pitluck S."/>
            <person name="Pati A."/>
            <person name="Liolios K."/>
            <person name="Ivanova N."/>
            <person name="Mavromatis K."/>
            <person name="Mikhailova N."/>
            <person name="Chen A."/>
            <person name="Palaniappan K."/>
            <person name="Land M."/>
            <person name="Hauser L."/>
            <person name="Chang Y.J."/>
            <person name="Jeffries C.D."/>
            <person name="Brettin T."/>
            <person name="Goker M."/>
            <person name="Beck B."/>
            <person name="Bristow J."/>
            <person name="Eisen J.A."/>
            <person name="Markowitz V."/>
            <person name="Hugenholtz P."/>
            <person name="Kyrpides N.C."/>
            <person name="Klenk H.P."/>
            <person name="Chen F."/>
        </authorList>
    </citation>
    <scope>NUCLEOTIDE SEQUENCE [LARGE SCALE GENOMIC DNA]</scope>
    <source>
        <strain evidence="2">ATCC 33386 / NCTC 11300</strain>
    </source>
</reference>
<organism evidence="1 2">
    <name type="scientific">Sebaldella termitidis (strain ATCC 33386 / NCTC 11300)</name>
    <dbReference type="NCBI Taxonomy" id="526218"/>
    <lineage>
        <taxon>Bacteria</taxon>
        <taxon>Fusobacteriati</taxon>
        <taxon>Fusobacteriota</taxon>
        <taxon>Fusobacteriia</taxon>
        <taxon>Fusobacteriales</taxon>
        <taxon>Leptotrichiaceae</taxon>
        <taxon>Sebaldella</taxon>
    </lineage>
</organism>
<dbReference type="Proteomes" id="UP000000845">
    <property type="component" value="Chromosome"/>
</dbReference>
<evidence type="ECO:0000313" key="1">
    <source>
        <dbReference type="EMBL" id="ACZ07287.1"/>
    </source>
</evidence>
<dbReference type="AlphaFoldDB" id="D1AM19"/>
<dbReference type="eggNOG" id="ENOG502ZBD9">
    <property type="taxonomic scope" value="Bacteria"/>
</dbReference>
<dbReference type="STRING" id="526218.Sterm_0405"/>
<reference evidence="2" key="1">
    <citation type="submission" date="2009-09" db="EMBL/GenBank/DDBJ databases">
        <title>The complete chromosome of Sebaldella termitidis ATCC 33386.</title>
        <authorList>
            <consortium name="US DOE Joint Genome Institute (JGI-PGF)"/>
            <person name="Lucas S."/>
            <person name="Copeland A."/>
            <person name="Lapidus A."/>
            <person name="Glavina del Rio T."/>
            <person name="Dalin E."/>
            <person name="Tice H."/>
            <person name="Bruce D."/>
            <person name="Goodwin L."/>
            <person name="Pitluck S."/>
            <person name="Kyrpides N."/>
            <person name="Mavromatis K."/>
            <person name="Ivanova N."/>
            <person name="Mikhailova N."/>
            <person name="Sims D."/>
            <person name="Meincke L."/>
            <person name="Brettin T."/>
            <person name="Detter J.C."/>
            <person name="Han C."/>
            <person name="Larimer F."/>
            <person name="Land M."/>
            <person name="Hauser L."/>
            <person name="Markowitz V."/>
            <person name="Cheng J.F."/>
            <person name="Hugenholtz P."/>
            <person name="Woyke T."/>
            <person name="Wu D."/>
            <person name="Eisen J.A."/>
        </authorList>
    </citation>
    <scope>NUCLEOTIDE SEQUENCE [LARGE SCALE GENOMIC DNA]</scope>
    <source>
        <strain evidence="2">ATCC 33386 / NCTC 11300</strain>
    </source>
</reference>
<dbReference type="EMBL" id="CP001739">
    <property type="protein sequence ID" value="ACZ07287.1"/>
    <property type="molecule type" value="Genomic_DNA"/>
</dbReference>
<dbReference type="HOGENOM" id="CLU_087252_0_0_0"/>